<dbReference type="EC" id="6.1.1.20" evidence="15"/>
<dbReference type="RefSeq" id="WP_157990828.1">
    <property type="nucleotide sequence ID" value="NZ_LR217737.1"/>
</dbReference>
<dbReference type="PROSITE" id="PS51447">
    <property type="entry name" value="FDX_ACB"/>
    <property type="match status" value="1"/>
</dbReference>
<proteinExistence type="inferred from homology"/>
<keyword evidence="10 15" id="KW-0460">Magnesium</keyword>
<evidence type="ECO:0000256" key="9">
    <source>
        <dbReference type="ARBA" id="ARBA00022840"/>
    </source>
</evidence>
<evidence type="ECO:0000256" key="10">
    <source>
        <dbReference type="ARBA" id="ARBA00022842"/>
    </source>
</evidence>
<dbReference type="HAMAP" id="MF_00283">
    <property type="entry name" value="Phe_tRNA_synth_beta1"/>
    <property type="match status" value="1"/>
</dbReference>
<sequence length="804" mass="90660">MKFSELWLREWVNPEIDTSSLCTQLSMAGLAVNRIEEVLSHSFSEIIVGQIEQCFWNPHAEFIYMTKVNIGIDRLLDIPCSASNCRQGLKVAVGRLDDMLSSDIKFKVSRLSSQSSHWMLCTFSQLGLILNKDGIIELSSNAILGANICQYLRINDNIIDVSITPNRGDCLSILGIAREISVINRIALNEVDIFPITSTLRDLIQININDIEACPRYLARVIKLDNLRAKTPFWMQEKLRRCGIRSLNPVVDVTNYILFELGQPMHAFDRDRIVGVIVVRYAKEGEIFKLFDGNEIRLSTDTLVVADEKKILAMAGISGGQDVAITLDTNSILLECAFFSPLAISGRARKYGLFTEASNRFERGVDSELQNKAIERATSLLLTICGGAAGSVIDITTQRQLPHHGSITLYRVNLDRLIGNIIKDTVVSDILQQLGCRITKELDYWVVRAPSWRFDLVLEEDLIEEIIRIYGYNNISNISIKTNVMISRRNTKDLSLKRAKTLLVDRGYQEAITYSFVNPKLQKLLHPGDQSLALLNPVSVEMSVMRLSLWTGLLGAVLYNQNRQQFHIRFFETGLRFIPDIKAKLGVRQELILAGAVSGYRYVEHWDLPNSLADFYDVKGDLESLFELISQIQKIEFIPVVNSAFHPGQCAGIYSLQEYIGCIGVINPIVGDQLGLKSCTIMFEILWDKVLERALPYARSFSPFPSNRRDISVIVPEHVLVSDVLKECRNVGGEKVVYVNLFDIYRGKGIVDGFKSLAISIILQDIHRTLQEKDINVIIGKCIAALEKRFEALLRDERYGSNKS</sequence>
<dbReference type="GO" id="GO:0000287">
    <property type="term" value="F:magnesium ion binding"/>
    <property type="evidence" value="ECO:0007669"/>
    <property type="project" value="UniProtKB-UniRule"/>
</dbReference>
<dbReference type="Gene3D" id="2.40.50.140">
    <property type="entry name" value="Nucleic acid-binding proteins"/>
    <property type="match status" value="1"/>
</dbReference>
<keyword evidence="13 15" id="KW-0030">Aminoacyl-tRNA synthetase</keyword>
<evidence type="ECO:0000256" key="8">
    <source>
        <dbReference type="ARBA" id="ARBA00022741"/>
    </source>
</evidence>
<dbReference type="GO" id="GO:0000049">
    <property type="term" value="F:tRNA binding"/>
    <property type="evidence" value="ECO:0007669"/>
    <property type="project" value="UniProtKB-UniRule"/>
</dbReference>
<evidence type="ECO:0000256" key="14">
    <source>
        <dbReference type="ARBA" id="ARBA00049255"/>
    </source>
</evidence>
<evidence type="ECO:0000259" key="17">
    <source>
        <dbReference type="PROSITE" id="PS50886"/>
    </source>
</evidence>
<dbReference type="PROSITE" id="PS51483">
    <property type="entry name" value="B5"/>
    <property type="match status" value="1"/>
</dbReference>
<keyword evidence="9 15" id="KW-0067">ATP-binding</keyword>
<keyword evidence="4 15" id="KW-0963">Cytoplasm</keyword>
<dbReference type="GO" id="GO:0005524">
    <property type="term" value="F:ATP binding"/>
    <property type="evidence" value="ECO:0007669"/>
    <property type="project" value="UniProtKB-UniRule"/>
</dbReference>
<dbReference type="Gene3D" id="3.50.40.10">
    <property type="entry name" value="Phenylalanyl-trna Synthetase, Chain B, domain 3"/>
    <property type="match status" value="1"/>
</dbReference>
<dbReference type="Gene3D" id="3.30.56.10">
    <property type="match status" value="2"/>
</dbReference>
<comment type="subunit">
    <text evidence="3 15">Tetramer of two alpha and two beta subunits.</text>
</comment>
<dbReference type="SUPFAM" id="SSF56037">
    <property type="entry name" value="PheT/TilS domain"/>
    <property type="match status" value="1"/>
</dbReference>
<feature type="domain" description="B5" evidence="19">
    <location>
        <begin position="402"/>
        <end position="477"/>
    </location>
</feature>
<dbReference type="Pfam" id="PF03484">
    <property type="entry name" value="B5"/>
    <property type="match status" value="1"/>
</dbReference>
<dbReference type="GO" id="GO:0006432">
    <property type="term" value="P:phenylalanyl-tRNA aminoacylation"/>
    <property type="evidence" value="ECO:0007669"/>
    <property type="project" value="UniProtKB-UniRule"/>
</dbReference>
<evidence type="ECO:0000256" key="13">
    <source>
        <dbReference type="ARBA" id="ARBA00023146"/>
    </source>
</evidence>
<evidence type="ECO:0000256" key="12">
    <source>
        <dbReference type="ARBA" id="ARBA00022917"/>
    </source>
</evidence>
<dbReference type="Gene3D" id="3.30.70.380">
    <property type="entry name" value="Ferrodoxin-fold anticodon-binding domain"/>
    <property type="match status" value="1"/>
</dbReference>
<comment type="similarity">
    <text evidence="2 15">Belongs to the phenylalanyl-tRNA synthetase beta subunit family. Type 1 subfamily.</text>
</comment>
<feature type="domain" description="FDX-ACB" evidence="18">
    <location>
        <begin position="702"/>
        <end position="795"/>
    </location>
</feature>
<dbReference type="InterPro" id="IPR036690">
    <property type="entry name" value="Fdx_antiC-bd_sf"/>
</dbReference>
<evidence type="ECO:0000259" key="19">
    <source>
        <dbReference type="PROSITE" id="PS51483"/>
    </source>
</evidence>
<evidence type="ECO:0000259" key="18">
    <source>
        <dbReference type="PROSITE" id="PS51447"/>
    </source>
</evidence>
<evidence type="ECO:0000256" key="2">
    <source>
        <dbReference type="ARBA" id="ARBA00008653"/>
    </source>
</evidence>
<dbReference type="AlphaFoldDB" id="A0A803FSZ4"/>
<dbReference type="SMART" id="SM00896">
    <property type="entry name" value="FDX-ACB"/>
    <property type="match status" value="1"/>
</dbReference>
<dbReference type="InterPro" id="IPR002547">
    <property type="entry name" value="tRNA-bd_dom"/>
</dbReference>
<dbReference type="PROSITE" id="PS50886">
    <property type="entry name" value="TRBD"/>
    <property type="match status" value="1"/>
</dbReference>
<comment type="cofactor">
    <cofactor evidence="15">
        <name>Mg(2+)</name>
        <dbReference type="ChEBI" id="CHEBI:18420"/>
    </cofactor>
    <text evidence="15">Binds 2 magnesium ions per tetramer.</text>
</comment>
<feature type="domain" description="TRNA-binding" evidence="17">
    <location>
        <begin position="40"/>
        <end position="149"/>
    </location>
</feature>
<feature type="binding site" evidence="15">
    <location>
        <position position="465"/>
    </location>
    <ligand>
        <name>Mg(2+)</name>
        <dbReference type="ChEBI" id="CHEBI:18420"/>
        <note>shared with alpha subunit</note>
    </ligand>
</feature>
<evidence type="ECO:0000256" key="5">
    <source>
        <dbReference type="ARBA" id="ARBA00022555"/>
    </source>
</evidence>
<accession>A0A803FSZ4</accession>
<evidence type="ECO:0000256" key="7">
    <source>
        <dbReference type="ARBA" id="ARBA00022723"/>
    </source>
</evidence>
<feature type="binding site" evidence="15">
    <location>
        <position position="464"/>
    </location>
    <ligand>
        <name>Mg(2+)</name>
        <dbReference type="ChEBI" id="CHEBI:18420"/>
        <note>shared with alpha subunit</note>
    </ligand>
</feature>
<dbReference type="FunFam" id="3.30.70.380:FF:000001">
    <property type="entry name" value="Phenylalanine--tRNA ligase beta subunit"/>
    <property type="match status" value="1"/>
</dbReference>
<comment type="catalytic activity">
    <reaction evidence="14 15">
        <text>tRNA(Phe) + L-phenylalanine + ATP = L-phenylalanyl-tRNA(Phe) + AMP + diphosphate + H(+)</text>
        <dbReference type="Rhea" id="RHEA:19413"/>
        <dbReference type="Rhea" id="RHEA-COMP:9668"/>
        <dbReference type="Rhea" id="RHEA-COMP:9699"/>
        <dbReference type="ChEBI" id="CHEBI:15378"/>
        <dbReference type="ChEBI" id="CHEBI:30616"/>
        <dbReference type="ChEBI" id="CHEBI:33019"/>
        <dbReference type="ChEBI" id="CHEBI:58095"/>
        <dbReference type="ChEBI" id="CHEBI:78442"/>
        <dbReference type="ChEBI" id="CHEBI:78531"/>
        <dbReference type="ChEBI" id="CHEBI:456215"/>
        <dbReference type="EC" id="6.1.1.20"/>
    </reaction>
</comment>
<dbReference type="SMART" id="SM00874">
    <property type="entry name" value="B5"/>
    <property type="match status" value="1"/>
</dbReference>
<evidence type="ECO:0000256" key="11">
    <source>
        <dbReference type="ARBA" id="ARBA00022884"/>
    </source>
</evidence>
<keyword evidence="8 15" id="KW-0547">Nucleotide-binding</keyword>
<dbReference type="CDD" id="cd00769">
    <property type="entry name" value="PheRS_beta_core"/>
    <property type="match status" value="1"/>
</dbReference>
<dbReference type="Pfam" id="PF03147">
    <property type="entry name" value="FDX-ACB"/>
    <property type="match status" value="1"/>
</dbReference>
<protein>
    <recommendedName>
        <fullName evidence="15">Phenylalanine--tRNA ligase beta subunit</fullName>
        <ecNumber evidence="15">6.1.1.20</ecNumber>
    </recommendedName>
    <alternativeName>
        <fullName evidence="15">Phenylalanyl-tRNA synthetase beta subunit</fullName>
        <shortName evidence="15">PheRS</shortName>
    </alternativeName>
</protein>
<dbReference type="FunFam" id="3.30.56.10:FF:000002">
    <property type="entry name" value="Phenylalanine--tRNA ligase beta subunit"/>
    <property type="match status" value="1"/>
</dbReference>
<dbReference type="SUPFAM" id="SSF55681">
    <property type="entry name" value="Class II aaRS and biotin synthetases"/>
    <property type="match status" value="1"/>
</dbReference>
<dbReference type="InterPro" id="IPR004532">
    <property type="entry name" value="Phe-tRNA-ligase_IIc_bsu_bact"/>
</dbReference>
<keyword evidence="6 15" id="KW-0436">Ligase</keyword>
<evidence type="ECO:0000256" key="15">
    <source>
        <dbReference type="HAMAP-Rule" id="MF_00283"/>
    </source>
</evidence>
<dbReference type="FunFam" id="3.30.930.10:FF:000022">
    <property type="entry name" value="Phenylalanine--tRNA ligase beta subunit"/>
    <property type="match status" value="1"/>
</dbReference>
<dbReference type="SUPFAM" id="SSF54991">
    <property type="entry name" value="Anticodon-binding domain of PheRS"/>
    <property type="match status" value="1"/>
</dbReference>
<dbReference type="InterPro" id="IPR045060">
    <property type="entry name" value="Phe-tRNA-ligase_IIc_bsu"/>
</dbReference>
<keyword evidence="5 16" id="KW-0820">tRNA-binding</keyword>
<dbReference type="InterPro" id="IPR009061">
    <property type="entry name" value="DNA-bd_dom_put_sf"/>
</dbReference>
<evidence type="ECO:0000313" key="20">
    <source>
        <dbReference type="EMBL" id="VFP87432.1"/>
    </source>
</evidence>
<dbReference type="PANTHER" id="PTHR10947">
    <property type="entry name" value="PHENYLALANYL-TRNA SYNTHETASE BETA CHAIN AND LEUCINE-RICH REPEAT-CONTAINING PROTEIN 47"/>
    <property type="match status" value="1"/>
</dbReference>
<gene>
    <name evidence="15 20" type="primary">pheT</name>
    <name evidence="20" type="ORF">ERCIPICE3303_125</name>
</gene>
<dbReference type="PANTHER" id="PTHR10947:SF0">
    <property type="entry name" value="PHENYLALANINE--TRNA LIGASE BETA SUBUNIT"/>
    <property type="match status" value="1"/>
</dbReference>
<dbReference type="Gene3D" id="3.30.930.10">
    <property type="entry name" value="Bira Bifunctional Protein, Domain 2"/>
    <property type="match status" value="1"/>
</dbReference>
<evidence type="ECO:0000256" key="6">
    <source>
        <dbReference type="ARBA" id="ARBA00022598"/>
    </source>
</evidence>
<evidence type="ECO:0000256" key="16">
    <source>
        <dbReference type="PROSITE-ProRule" id="PRU00209"/>
    </source>
</evidence>
<dbReference type="Pfam" id="PF03483">
    <property type="entry name" value="B3_4"/>
    <property type="match status" value="1"/>
</dbReference>
<dbReference type="SUPFAM" id="SSF50249">
    <property type="entry name" value="Nucleic acid-binding proteins"/>
    <property type="match status" value="1"/>
</dbReference>
<keyword evidence="7 15" id="KW-0479">Metal-binding</keyword>
<dbReference type="EMBL" id="LR217737">
    <property type="protein sequence ID" value="VFP87432.1"/>
    <property type="molecule type" value="Genomic_DNA"/>
</dbReference>
<dbReference type="FunFam" id="3.50.40.10:FF:000001">
    <property type="entry name" value="Phenylalanine--tRNA ligase beta subunit"/>
    <property type="match status" value="1"/>
</dbReference>
<feature type="binding site" evidence="15">
    <location>
        <position position="461"/>
    </location>
    <ligand>
        <name>Mg(2+)</name>
        <dbReference type="ChEBI" id="CHEBI:18420"/>
        <note>shared with alpha subunit</note>
    </ligand>
</feature>
<dbReference type="OrthoDB" id="9805455at2"/>
<dbReference type="InterPro" id="IPR005146">
    <property type="entry name" value="B3/B4_tRNA-bd"/>
</dbReference>
<keyword evidence="11 16" id="KW-0694">RNA-binding</keyword>
<evidence type="ECO:0000256" key="3">
    <source>
        <dbReference type="ARBA" id="ARBA00011209"/>
    </source>
</evidence>
<dbReference type="InterPro" id="IPR041616">
    <property type="entry name" value="PheRS_beta_core"/>
</dbReference>
<dbReference type="Proteomes" id="UP000294289">
    <property type="component" value="Chromosome"/>
</dbReference>
<dbReference type="SUPFAM" id="SSF46955">
    <property type="entry name" value="Putative DNA-binding domain"/>
    <property type="match status" value="1"/>
</dbReference>
<dbReference type="Pfam" id="PF17759">
    <property type="entry name" value="tRNA_synthFbeta"/>
    <property type="match status" value="1"/>
</dbReference>
<dbReference type="SMART" id="SM00873">
    <property type="entry name" value="B3_4"/>
    <property type="match status" value="1"/>
</dbReference>
<dbReference type="InterPro" id="IPR020825">
    <property type="entry name" value="Phe-tRNA_synthase-like_B3/B4"/>
</dbReference>
<dbReference type="NCBIfam" id="TIGR00472">
    <property type="entry name" value="pheT_bact"/>
    <property type="match status" value="1"/>
</dbReference>
<dbReference type="InterPro" id="IPR005147">
    <property type="entry name" value="tRNA_synthase_B5-dom"/>
</dbReference>
<dbReference type="InterPro" id="IPR005121">
    <property type="entry name" value="Fdx_antiC-bd"/>
</dbReference>
<evidence type="ECO:0000256" key="1">
    <source>
        <dbReference type="ARBA" id="ARBA00004496"/>
    </source>
</evidence>
<reference evidence="20 21" key="1">
    <citation type="submission" date="2019-02" db="EMBL/GenBank/DDBJ databases">
        <authorList>
            <person name="Manzano-Marin A."/>
            <person name="Manzano-Marin A."/>
        </authorList>
    </citation>
    <scope>NUCLEOTIDE SEQUENCE [LARGE SCALE GENOMIC DNA]</scope>
    <source>
        <strain evidence="20 21">ErCipiceae</strain>
    </source>
</reference>
<dbReference type="GO" id="GO:0004826">
    <property type="term" value="F:phenylalanine-tRNA ligase activity"/>
    <property type="evidence" value="ECO:0007669"/>
    <property type="project" value="UniProtKB-UniRule"/>
</dbReference>
<dbReference type="InterPro" id="IPR045864">
    <property type="entry name" value="aa-tRNA-synth_II/BPL/LPL"/>
</dbReference>
<comment type="subcellular location">
    <subcellularLocation>
        <location evidence="1 15">Cytoplasm</location>
    </subcellularLocation>
</comment>
<dbReference type="GO" id="GO:0009328">
    <property type="term" value="C:phenylalanine-tRNA ligase complex"/>
    <property type="evidence" value="ECO:0007669"/>
    <property type="project" value="TreeGrafter"/>
</dbReference>
<keyword evidence="12 15" id="KW-0648">Protein biosynthesis</keyword>
<organism evidence="20 21">
    <name type="scientific">Candidatus Erwinia haradaeae</name>
    <dbReference type="NCBI Taxonomy" id="1922217"/>
    <lineage>
        <taxon>Bacteria</taxon>
        <taxon>Pseudomonadati</taxon>
        <taxon>Pseudomonadota</taxon>
        <taxon>Gammaproteobacteria</taxon>
        <taxon>Enterobacterales</taxon>
        <taxon>Erwiniaceae</taxon>
        <taxon>Erwinia</taxon>
    </lineage>
</organism>
<evidence type="ECO:0000313" key="21">
    <source>
        <dbReference type="Proteomes" id="UP000294289"/>
    </source>
</evidence>
<dbReference type="InterPro" id="IPR012340">
    <property type="entry name" value="NA-bd_OB-fold"/>
</dbReference>
<evidence type="ECO:0000256" key="4">
    <source>
        <dbReference type="ARBA" id="ARBA00022490"/>
    </source>
</evidence>
<feature type="binding site" evidence="15">
    <location>
        <position position="455"/>
    </location>
    <ligand>
        <name>Mg(2+)</name>
        <dbReference type="ChEBI" id="CHEBI:18420"/>
        <note>shared with alpha subunit</note>
    </ligand>
</feature>
<name>A0A803FSZ4_9GAMM</name>